<dbReference type="GO" id="GO:0044042">
    <property type="term" value="P:glucan metabolic process"/>
    <property type="evidence" value="ECO:0007669"/>
    <property type="project" value="InterPro"/>
</dbReference>
<evidence type="ECO:0000313" key="3">
    <source>
        <dbReference type="EMBL" id="RVW29844.1"/>
    </source>
</evidence>
<dbReference type="SUPFAM" id="SSF49899">
    <property type="entry name" value="Concanavalin A-like lectins/glucanases"/>
    <property type="match status" value="1"/>
</dbReference>
<dbReference type="PANTHER" id="PTHR31062">
    <property type="entry name" value="XYLOGLUCAN ENDOTRANSGLUCOSYLASE/HYDROLASE PROTEIN 8-RELATED"/>
    <property type="match status" value="1"/>
</dbReference>
<dbReference type="Pfam" id="PF06955">
    <property type="entry name" value="XET_C"/>
    <property type="match status" value="1"/>
</dbReference>
<dbReference type="InterPro" id="IPR010713">
    <property type="entry name" value="XET_C"/>
</dbReference>
<sequence>MSVFVGLVMLAGSGAPLLREGDHGRQKKSLAINFRFFYSKTALNTQQRGASHSSLDKASGSSLQSMNEYLFGKIDMFFLFPTDLLLCLCFSFSVDGIPITEFKNSESISVAYPKNQPMNFNANACVWSSASSSCSSTSPSSTSTNGGWYSQELDSTSQERMKWVQKNYMIYNCCTDRKRFPQAFLPNALPPPHPRRKLPDNKTHASFVCLCHLWKVVFAVAHLKFSMSAAMGLHVNNTTVGSIGGSKMLGIMSRNVSRCFGRAENIDGLVLGQSLGRIRPTVSALRNYSSVEKQVRSVGCVDCVTLVALFGW</sequence>
<comment type="caution">
    <text evidence="3">The sequence shown here is derived from an EMBL/GenBank/DDBJ whole genome shotgun (WGS) entry which is preliminary data.</text>
</comment>
<name>A0A438D323_VITVI</name>
<evidence type="ECO:0000313" key="4">
    <source>
        <dbReference type="Proteomes" id="UP000288805"/>
    </source>
</evidence>
<feature type="domain" description="Xyloglucan endo-transglycosylase C-terminal" evidence="2">
    <location>
        <begin position="144"/>
        <end position="186"/>
    </location>
</feature>
<dbReference type="InterPro" id="IPR013320">
    <property type="entry name" value="ConA-like_dom_sf"/>
</dbReference>
<dbReference type="Proteomes" id="UP000288805">
    <property type="component" value="Unassembled WGS sequence"/>
</dbReference>
<dbReference type="InterPro" id="IPR044791">
    <property type="entry name" value="Beta-glucanase/XTH"/>
</dbReference>
<reference evidence="3 4" key="1">
    <citation type="journal article" date="2018" name="PLoS Genet.">
        <title>Population sequencing reveals clonal diversity and ancestral inbreeding in the grapevine cultivar Chardonnay.</title>
        <authorList>
            <person name="Roach M.J."/>
            <person name="Johnson D.L."/>
            <person name="Bohlmann J."/>
            <person name="van Vuuren H.J."/>
            <person name="Jones S.J."/>
            <person name="Pretorius I.S."/>
            <person name="Schmidt S.A."/>
            <person name="Borneman A.R."/>
        </authorList>
    </citation>
    <scope>NUCLEOTIDE SEQUENCE [LARGE SCALE GENOMIC DNA]</scope>
    <source>
        <strain evidence="4">cv. Chardonnay</strain>
        <tissue evidence="3">Leaf</tissue>
    </source>
</reference>
<organism evidence="3 4">
    <name type="scientific">Vitis vinifera</name>
    <name type="common">Grape</name>
    <dbReference type="NCBI Taxonomy" id="29760"/>
    <lineage>
        <taxon>Eukaryota</taxon>
        <taxon>Viridiplantae</taxon>
        <taxon>Streptophyta</taxon>
        <taxon>Embryophyta</taxon>
        <taxon>Tracheophyta</taxon>
        <taxon>Spermatophyta</taxon>
        <taxon>Magnoliopsida</taxon>
        <taxon>eudicotyledons</taxon>
        <taxon>Gunneridae</taxon>
        <taxon>Pentapetalae</taxon>
        <taxon>rosids</taxon>
        <taxon>Vitales</taxon>
        <taxon>Vitaceae</taxon>
        <taxon>Viteae</taxon>
        <taxon>Vitis</taxon>
    </lineage>
</organism>
<dbReference type="Gene3D" id="2.60.120.200">
    <property type="match status" value="1"/>
</dbReference>
<gene>
    <name evidence="3" type="primary">XTH22_1</name>
    <name evidence="3" type="ORF">CK203_087431</name>
</gene>
<evidence type="ECO:0000259" key="2">
    <source>
        <dbReference type="Pfam" id="PF06955"/>
    </source>
</evidence>
<dbReference type="GO" id="GO:0004553">
    <property type="term" value="F:hydrolase activity, hydrolyzing O-glycosyl compounds"/>
    <property type="evidence" value="ECO:0007669"/>
    <property type="project" value="InterPro"/>
</dbReference>
<dbReference type="AlphaFoldDB" id="A0A438D323"/>
<accession>A0A438D323</accession>
<feature type="signal peptide" evidence="1">
    <location>
        <begin position="1"/>
        <end position="16"/>
    </location>
</feature>
<dbReference type="GO" id="GO:0016762">
    <property type="term" value="F:xyloglucan:xyloglucosyl transferase activity"/>
    <property type="evidence" value="ECO:0007669"/>
    <property type="project" value="InterPro"/>
</dbReference>
<evidence type="ECO:0000256" key="1">
    <source>
        <dbReference type="SAM" id="SignalP"/>
    </source>
</evidence>
<dbReference type="GO" id="GO:0048046">
    <property type="term" value="C:apoplast"/>
    <property type="evidence" value="ECO:0007669"/>
    <property type="project" value="InterPro"/>
</dbReference>
<keyword evidence="3" id="KW-0378">Hydrolase</keyword>
<proteinExistence type="predicted"/>
<protein>
    <submittedName>
        <fullName evidence="3">Xyloglucan endotransglucosylase/hydrolase protein 22</fullName>
    </submittedName>
</protein>
<feature type="chain" id="PRO_5019078601" evidence="1">
    <location>
        <begin position="17"/>
        <end position="312"/>
    </location>
</feature>
<keyword evidence="1" id="KW-0732">Signal</keyword>
<dbReference type="EMBL" id="QGNW01001824">
    <property type="protein sequence ID" value="RVW29844.1"/>
    <property type="molecule type" value="Genomic_DNA"/>
</dbReference>